<dbReference type="GO" id="GO:0016301">
    <property type="term" value="F:kinase activity"/>
    <property type="evidence" value="ECO:0007669"/>
    <property type="project" value="InterPro"/>
</dbReference>
<sequence>MYYYIVDPESLSQKQFERVQNQLYSSLTNYRINGEVSRVTTLRTVSQLTEIAFSHGVKTLVAVGSDETFHDLINAVGDRDVLIGFIPLGGSEVGKIFGIGDIDHACRTIASRRHSLLDLGCVNGQYVFATKLSFGVNLSAGNLFSIKLLKQLLNLPEFEIKFTTRDYKASLKAVGGQIINSRSVDSSQNFGNPTDGVLDISLLPKLRAFGLVRHRKKITSGFFEQVPHSSLIHANQLEISSPEGLPLRVGRKVVAKTPAAVKALPQKLRIIVGKDRTF</sequence>
<proteinExistence type="predicted"/>
<dbReference type="Gene3D" id="2.60.200.40">
    <property type="match status" value="1"/>
</dbReference>
<comment type="caution">
    <text evidence="3">The sequence shown here is derived from an EMBL/GenBank/DDBJ whole genome shotgun (WGS) entry which is preliminary data.</text>
</comment>
<name>A0A1F5NVW4_9BACT</name>
<dbReference type="InterPro" id="IPR017438">
    <property type="entry name" value="ATP-NAD_kinase_N"/>
</dbReference>
<accession>A0A1F5NVW4</accession>
<evidence type="ECO:0000313" key="3">
    <source>
        <dbReference type="EMBL" id="OGE81816.1"/>
    </source>
</evidence>
<dbReference type="SUPFAM" id="SSF111331">
    <property type="entry name" value="NAD kinase/diacylglycerol kinase-like"/>
    <property type="match status" value="1"/>
</dbReference>
<evidence type="ECO:0000259" key="1">
    <source>
        <dbReference type="Pfam" id="PF00781"/>
    </source>
</evidence>
<gene>
    <name evidence="3" type="ORF">A2720_00315</name>
</gene>
<dbReference type="Gene3D" id="3.40.50.10330">
    <property type="entry name" value="Probable inorganic polyphosphate/atp-NAD kinase, domain 1"/>
    <property type="match status" value="1"/>
</dbReference>
<evidence type="ECO:0000313" key="4">
    <source>
        <dbReference type="Proteomes" id="UP000178892"/>
    </source>
</evidence>
<dbReference type="STRING" id="1817825.A2720_00315"/>
<dbReference type="Pfam" id="PF19279">
    <property type="entry name" value="YegS_C"/>
    <property type="match status" value="1"/>
</dbReference>
<reference evidence="3 4" key="1">
    <citation type="journal article" date="2016" name="Nat. Commun.">
        <title>Thousands of microbial genomes shed light on interconnected biogeochemical processes in an aquifer system.</title>
        <authorList>
            <person name="Anantharaman K."/>
            <person name="Brown C.T."/>
            <person name="Hug L.A."/>
            <person name="Sharon I."/>
            <person name="Castelle C.J."/>
            <person name="Probst A.J."/>
            <person name="Thomas B.C."/>
            <person name="Singh A."/>
            <person name="Wilkins M.J."/>
            <person name="Karaoz U."/>
            <person name="Brodie E.L."/>
            <person name="Williams K.H."/>
            <person name="Hubbard S.S."/>
            <person name="Banfield J.F."/>
        </authorList>
    </citation>
    <scope>NUCLEOTIDE SEQUENCE [LARGE SCALE GENOMIC DNA]</scope>
</reference>
<dbReference type="Pfam" id="PF00781">
    <property type="entry name" value="DAGK_cat"/>
    <property type="match status" value="1"/>
</dbReference>
<dbReference type="Proteomes" id="UP000178892">
    <property type="component" value="Unassembled WGS sequence"/>
</dbReference>
<dbReference type="AlphaFoldDB" id="A0A1F5NVW4"/>
<dbReference type="InterPro" id="IPR016064">
    <property type="entry name" value="NAD/diacylglycerol_kinase_sf"/>
</dbReference>
<evidence type="ECO:0000259" key="2">
    <source>
        <dbReference type="Pfam" id="PF19279"/>
    </source>
</evidence>
<protein>
    <submittedName>
        <fullName evidence="3">Uncharacterized protein</fullName>
    </submittedName>
</protein>
<feature type="domain" description="YegS/DAGK C-terminal" evidence="2">
    <location>
        <begin position="192"/>
        <end position="272"/>
    </location>
</feature>
<feature type="domain" description="DAGKc" evidence="1">
    <location>
        <begin position="5"/>
        <end position="121"/>
    </location>
</feature>
<dbReference type="InterPro" id="IPR045540">
    <property type="entry name" value="YegS/DAGK_C"/>
</dbReference>
<organism evidence="3 4">
    <name type="scientific">Candidatus Doudnabacteria bacterium RIFCSPHIGHO2_01_FULL_46_24</name>
    <dbReference type="NCBI Taxonomy" id="1817825"/>
    <lineage>
        <taxon>Bacteria</taxon>
        <taxon>Candidatus Doudnaibacteriota</taxon>
    </lineage>
</organism>
<dbReference type="InterPro" id="IPR001206">
    <property type="entry name" value="Diacylglycerol_kinase_cat_dom"/>
</dbReference>
<dbReference type="EMBL" id="MFEL01000004">
    <property type="protein sequence ID" value="OGE81816.1"/>
    <property type="molecule type" value="Genomic_DNA"/>
</dbReference>